<proteinExistence type="predicted"/>
<sequence>MSSATVETSGVSPLINTKILILSDTHDLCIHCGDLTEESKLDEFRATLELLRAIEAPLKLVIAGNHDFTLDTPSFKRKIKEARPNLEPELAAKVYGDYEEAGRLLLDAKRDDIHFLDEGPHQFALQNGAKLTVYASLYTLSLGDWGFQYRPYQGHKFSIEEGTDLVITHGPPRGILDRTNSRERAGYPDLFAAVALAKPRVHCFGHIHEGWGAKMVTWREKLTERPSHFTDIDNNKSFVIEQLSAMQSGRFDTPEDTKRNHCDGDVAALEPGKQTLFVNTAIKGDDDMPVQPSWLVKLGLPKSR</sequence>
<keyword evidence="2" id="KW-1185">Reference proteome</keyword>
<evidence type="ECO:0000313" key="2">
    <source>
        <dbReference type="Proteomes" id="UP001497700"/>
    </source>
</evidence>
<dbReference type="Proteomes" id="UP001497700">
    <property type="component" value="Unassembled WGS sequence"/>
</dbReference>
<evidence type="ECO:0000313" key="1">
    <source>
        <dbReference type="EMBL" id="KAI4859690.1"/>
    </source>
</evidence>
<comment type="caution">
    <text evidence="1">The sequence shown here is derived from an EMBL/GenBank/DDBJ whole genome shotgun (WGS) entry which is preliminary data.</text>
</comment>
<protein>
    <submittedName>
        <fullName evidence="1">Ser/Thr protein phosphatase family protein</fullName>
    </submittedName>
</protein>
<dbReference type="EMBL" id="MU393618">
    <property type="protein sequence ID" value="KAI4859690.1"/>
    <property type="molecule type" value="Genomic_DNA"/>
</dbReference>
<accession>A0ACB9YJW2</accession>
<gene>
    <name evidence="1" type="ORF">F4820DRAFT_462287</name>
</gene>
<name>A0ACB9YJW2_9PEZI</name>
<reference evidence="1 2" key="1">
    <citation type="journal article" date="2022" name="New Phytol.">
        <title>Ecological generalism drives hyperdiversity of secondary metabolite gene clusters in xylarialean endophytes.</title>
        <authorList>
            <person name="Franco M.E.E."/>
            <person name="Wisecaver J.H."/>
            <person name="Arnold A.E."/>
            <person name="Ju Y.M."/>
            <person name="Slot J.C."/>
            <person name="Ahrendt S."/>
            <person name="Moore L.P."/>
            <person name="Eastman K.E."/>
            <person name="Scott K."/>
            <person name="Konkel Z."/>
            <person name="Mondo S.J."/>
            <person name="Kuo A."/>
            <person name="Hayes R.D."/>
            <person name="Haridas S."/>
            <person name="Andreopoulos B."/>
            <person name="Riley R."/>
            <person name="LaButti K."/>
            <person name="Pangilinan J."/>
            <person name="Lipzen A."/>
            <person name="Amirebrahimi M."/>
            <person name="Yan J."/>
            <person name="Adam C."/>
            <person name="Keymanesh K."/>
            <person name="Ng V."/>
            <person name="Louie K."/>
            <person name="Northen T."/>
            <person name="Drula E."/>
            <person name="Henrissat B."/>
            <person name="Hsieh H.M."/>
            <person name="Youens-Clark K."/>
            <person name="Lutzoni F."/>
            <person name="Miadlikowska J."/>
            <person name="Eastwood D.C."/>
            <person name="Hamelin R.C."/>
            <person name="Grigoriev I.V."/>
            <person name="U'Ren J.M."/>
        </authorList>
    </citation>
    <scope>NUCLEOTIDE SEQUENCE [LARGE SCALE GENOMIC DNA]</scope>
    <source>
        <strain evidence="1 2">CBS 119005</strain>
    </source>
</reference>
<organism evidence="1 2">
    <name type="scientific">Hypoxylon rubiginosum</name>
    <dbReference type="NCBI Taxonomy" id="110542"/>
    <lineage>
        <taxon>Eukaryota</taxon>
        <taxon>Fungi</taxon>
        <taxon>Dikarya</taxon>
        <taxon>Ascomycota</taxon>
        <taxon>Pezizomycotina</taxon>
        <taxon>Sordariomycetes</taxon>
        <taxon>Xylariomycetidae</taxon>
        <taxon>Xylariales</taxon>
        <taxon>Hypoxylaceae</taxon>
        <taxon>Hypoxylon</taxon>
    </lineage>
</organism>